<dbReference type="InterPro" id="IPR002514">
    <property type="entry name" value="Transposase_8"/>
</dbReference>
<dbReference type="Proteomes" id="UP000198702">
    <property type="component" value="Unassembled WGS sequence"/>
</dbReference>
<organism evidence="1 2">
    <name type="scientific">Microbacterium saccharophilum</name>
    <dbReference type="NCBI Taxonomy" id="1213358"/>
    <lineage>
        <taxon>Bacteria</taxon>
        <taxon>Bacillati</taxon>
        <taxon>Actinomycetota</taxon>
        <taxon>Actinomycetes</taxon>
        <taxon>Micrococcales</taxon>
        <taxon>Microbacteriaceae</taxon>
        <taxon>Microbacterium</taxon>
    </lineage>
</organism>
<proteinExistence type="predicted"/>
<comment type="caution">
    <text evidence="1">The sequence shown here is derived from an EMBL/GenBank/DDBJ whole genome shotgun (WGS) entry which is preliminary data.</text>
</comment>
<dbReference type="GO" id="GO:0003677">
    <property type="term" value="F:DNA binding"/>
    <property type="evidence" value="ECO:0007669"/>
    <property type="project" value="InterPro"/>
</dbReference>
<protein>
    <submittedName>
        <fullName evidence="1">Transposase</fullName>
    </submittedName>
</protein>
<sequence>MTMPAPRKYPPELRERAMRLVAEARKEDPELSLNAAVVRIGQRVGVNADTLRGWCKQAAIDAGERPGTTTSGAQRIKALEAEVRELKRANEILLAASSFFARELDPRLPW</sequence>
<evidence type="ECO:0000313" key="2">
    <source>
        <dbReference type="Proteomes" id="UP000198702"/>
    </source>
</evidence>
<dbReference type="GO" id="GO:0006313">
    <property type="term" value="P:DNA transposition"/>
    <property type="evidence" value="ECO:0007669"/>
    <property type="project" value="InterPro"/>
</dbReference>
<dbReference type="Gene3D" id="1.10.10.10">
    <property type="entry name" value="Winged helix-like DNA-binding domain superfamily/Winged helix DNA-binding domain"/>
    <property type="match status" value="1"/>
</dbReference>
<evidence type="ECO:0000313" key="1">
    <source>
        <dbReference type="EMBL" id="SFI18011.1"/>
    </source>
</evidence>
<dbReference type="InterPro" id="IPR009057">
    <property type="entry name" value="Homeodomain-like_sf"/>
</dbReference>
<dbReference type="GO" id="GO:0004803">
    <property type="term" value="F:transposase activity"/>
    <property type="evidence" value="ECO:0007669"/>
    <property type="project" value="InterPro"/>
</dbReference>
<gene>
    <name evidence="1" type="ORF">SAMN04487751_0144</name>
</gene>
<reference evidence="1 2" key="1">
    <citation type="submission" date="2016-10" db="EMBL/GenBank/DDBJ databases">
        <authorList>
            <person name="Varghese N."/>
            <person name="Submissions S."/>
        </authorList>
    </citation>
    <scope>NUCLEOTIDE SEQUENCE [LARGE SCALE GENOMIC DNA]</scope>
    <source>
        <strain evidence="1 2">UNC380MFSha3.1</strain>
    </source>
</reference>
<accession>A0A7Z7CZL4</accession>
<dbReference type="EMBL" id="FOQZ01000001">
    <property type="protein sequence ID" value="SFI18011.1"/>
    <property type="molecule type" value="Genomic_DNA"/>
</dbReference>
<dbReference type="Pfam" id="PF01527">
    <property type="entry name" value="HTH_Tnp_1"/>
    <property type="match status" value="1"/>
</dbReference>
<name>A0A7Z7CZL4_9MICO</name>
<dbReference type="InterPro" id="IPR036388">
    <property type="entry name" value="WH-like_DNA-bd_sf"/>
</dbReference>
<dbReference type="SUPFAM" id="SSF46689">
    <property type="entry name" value="Homeodomain-like"/>
    <property type="match status" value="1"/>
</dbReference>
<dbReference type="AlphaFoldDB" id="A0A7Z7CZL4"/>